<feature type="domain" description="YbaK/aminoacyl-tRNA synthetase-associated" evidence="1">
    <location>
        <begin position="26"/>
        <end position="141"/>
    </location>
</feature>
<dbReference type="RefSeq" id="WP_265590540.1">
    <property type="nucleotide sequence ID" value="NZ_BQKC01000001.1"/>
</dbReference>
<name>A0AAV5AYH9_9ACTN</name>
<evidence type="ECO:0000313" key="3">
    <source>
        <dbReference type="Proteomes" id="UP001055025"/>
    </source>
</evidence>
<sequence length="155" mass="16581">MGIERARRALAAAGLEDRVMEFDTSSATVELAAEAVGCEPARIAKTLSFAVGDRVALVVCAGDARIDNPRFKAEFRTKAKMLGRDEAEERIGHGVGGVCPFGVEPGCDVYLDESLRRFDTVCPAAGNAASAVRLSCEELERACDGARWVDVCKGW</sequence>
<dbReference type="GO" id="GO:0002161">
    <property type="term" value="F:aminoacyl-tRNA deacylase activity"/>
    <property type="evidence" value="ECO:0007669"/>
    <property type="project" value="InterPro"/>
</dbReference>
<keyword evidence="3" id="KW-1185">Reference proteome</keyword>
<keyword evidence="2" id="KW-0436">Ligase</keyword>
<evidence type="ECO:0000313" key="2">
    <source>
        <dbReference type="EMBL" id="GJM54695.1"/>
    </source>
</evidence>
<dbReference type="InterPro" id="IPR036754">
    <property type="entry name" value="YbaK/aa-tRNA-synt-asso_dom_sf"/>
</dbReference>
<comment type="caution">
    <text evidence="2">The sequence shown here is derived from an EMBL/GenBank/DDBJ whole genome shotgun (WGS) entry which is preliminary data.</text>
</comment>
<dbReference type="Gene3D" id="3.90.960.10">
    <property type="entry name" value="YbaK/aminoacyl-tRNA synthetase-associated domain"/>
    <property type="match status" value="1"/>
</dbReference>
<organism evidence="2 3">
    <name type="scientific">Granulimonas faecalis</name>
    <dbReference type="NCBI Taxonomy" id="2894155"/>
    <lineage>
        <taxon>Bacteria</taxon>
        <taxon>Bacillati</taxon>
        <taxon>Actinomycetota</taxon>
        <taxon>Coriobacteriia</taxon>
        <taxon>Coriobacteriales</taxon>
        <taxon>Kribbibacteriaceae</taxon>
        <taxon>Granulimonas</taxon>
    </lineage>
</organism>
<dbReference type="CDD" id="cd04333">
    <property type="entry name" value="ProX_deacylase"/>
    <property type="match status" value="1"/>
</dbReference>
<dbReference type="InterPro" id="IPR007214">
    <property type="entry name" value="YbaK/aa-tRNA-synth-assoc-dom"/>
</dbReference>
<dbReference type="PANTHER" id="PTHR30411:SF1">
    <property type="entry name" value="CYTOPLASMIC PROTEIN"/>
    <property type="match status" value="1"/>
</dbReference>
<dbReference type="SUPFAM" id="SSF55826">
    <property type="entry name" value="YbaK/ProRS associated domain"/>
    <property type="match status" value="1"/>
</dbReference>
<evidence type="ECO:0000259" key="1">
    <source>
        <dbReference type="Pfam" id="PF04073"/>
    </source>
</evidence>
<dbReference type="GO" id="GO:0016874">
    <property type="term" value="F:ligase activity"/>
    <property type="evidence" value="ECO:0007669"/>
    <property type="project" value="UniProtKB-KW"/>
</dbReference>
<reference evidence="2" key="1">
    <citation type="journal article" date="2022" name="Int. J. Syst. Evol. Microbiol.">
        <title>Granulimonas faecalis gen. nov., sp. nov., and Leptogranulimonas caecicola gen. nov., sp. nov., novel lactate-producing Atopobiaceae bacteria isolated from mouse intestines, and an emended description of the family Atopobiaceae.</title>
        <authorList>
            <person name="Morinaga K."/>
            <person name="Kusada H."/>
            <person name="Sakamoto S."/>
            <person name="Murakami T."/>
            <person name="Toyoda A."/>
            <person name="Mori H."/>
            <person name="Meng X.Y."/>
            <person name="Takashino M."/>
            <person name="Murotomi K."/>
            <person name="Tamaki H."/>
        </authorList>
    </citation>
    <scope>NUCLEOTIDE SEQUENCE</scope>
    <source>
        <strain evidence="2">OPF53</strain>
    </source>
</reference>
<protein>
    <submittedName>
        <fullName evidence="2">Proline--tRNA ligase</fullName>
    </submittedName>
</protein>
<gene>
    <name evidence="2" type="ORF">ATOP_03500</name>
</gene>
<dbReference type="AlphaFoldDB" id="A0AAV5AYH9"/>
<accession>A0AAV5AYH9</accession>
<dbReference type="PANTHER" id="PTHR30411">
    <property type="entry name" value="CYTOPLASMIC PROTEIN"/>
    <property type="match status" value="1"/>
</dbReference>
<dbReference type="EMBL" id="BQKC01000001">
    <property type="protein sequence ID" value="GJM54695.1"/>
    <property type="molecule type" value="Genomic_DNA"/>
</dbReference>
<dbReference type="Proteomes" id="UP001055025">
    <property type="component" value="Unassembled WGS sequence"/>
</dbReference>
<proteinExistence type="predicted"/>
<dbReference type="Pfam" id="PF04073">
    <property type="entry name" value="tRNA_edit"/>
    <property type="match status" value="1"/>
</dbReference>